<feature type="domain" description="Peptidase M16 C-terminal" evidence="1">
    <location>
        <begin position="196"/>
        <end position="372"/>
    </location>
</feature>
<dbReference type="PANTHER" id="PTHR11851">
    <property type="entry name" value="METALLOPROTEASE"/>
    <property type="match status" value="1"/>
</dbReference>
<dbReference type="InterPro" id="IPR007863">
    <property type="entry name" value="Peptidase_M16_C"/>
</dbReference>
<dbReference type="Proteomes" id="UP000515764">
    <property type="component" value="Chromosome"/>
</dbReference>
<dbReference type="InterPro" id="IPR050361">
    <property type="entry name" value="MPP/UQCRC_Complex"/>
</dbReference>
<evidence type="ECO:0000259" key="1">
    <source>
        <dbReference type="Pfam" id="PF05193"/>
    </source>
</evidence>
<dbReference type="EMBL" id="CP045704">
    <property type="protein sequence ID" value="QNE83641.1"/>
    <property type="molecule type" value="Genomic_DNA"/>
</dbReference>
<dbReference type="PANTHER" id="PTHR11851:SF224">
    <property type="entry name" value="PROCESSING PROTEASE"/>
    <property type="match status" value="1"/>
</dbReference>
<keyword evidence="3" id="KW-1185">Reference proteome</keyword>
<reference evidence="3" key="1">
    <citation type="submission" date="2019-10" db="EMBL/GenBank/DDBJ databases">
        <title>Antimicrobial potential of Antarctic Bacteria.</title>
        <authorList>
            <person name="Benaud N."/>
            <person name="Edwards R.J."/>
            <person name="Ferrari B.C."/>
        </authorList>
    </citation>
    <scope>NUCLEOTIDE SEQUENCE [LARGE SCALE GENOMIC DNA]</scope>
    <source>
        <strain evidence="3">NBH77</strain>
    </source>
</reference>
<evidence type="ECO:0000313" key="3">
    <source>
        <dbReference type="Proteomes" id="UP000515764"/>
    </source>
</evidence>
<organism evidence="2 3">
    <name type="scientific">Streptomyces rutgersensis</name>
    <dbReference type="NCBI Taxonomy" id="53451"/>
    <lineage>
        <taxon>Bacteria</taxon>
        <taxon>Bacillati</taxon>
        <taxon>Actinomycetota</taxon>
        <taxon>Actinomycetes</taxon>
        <taxon>Kitasatosporales</taxon>
        <taxon>Streptomycetaceae</taxon>
        <taxon>Streptomyces</taxon>
        <taxon>Streptomyces diastaticus group</taxon>
    </lineage>
</organism>
<evidence type="ECO:0000313" key="2">
    <source>
        <dbReference type="EMBL" id="QNE83641.1"/>
    </source>
</evidence>
<dbReference type="InterPro" id="IPR011249">
    <property type="entry name" value="Metalloenz_LuxS/M16"/>
</dbReference>
<dbReference type="RefSeq" id="WP_100458387.1">
    <property type="nucleotide sequence ID" value="NZ_CP045704.1"/>
</dbReference>
<proteinExistence type="predicted"/>
<gene>
    <name evidence="2" type="ORF">F0345_23080</name>
</gene>
<dbReference type="SUPFAM" id="SSF63411">
    <property type="entry name" value="LuxS/MPP-like metallohydrolase"/>
    <property type="match status" value="2"/>
</dbReference>
<accession>A0ABX6RT46</accession>
<dbReference type="Gene3D" id="3.30.830.10">
    <property type="entry name" value="Metalloenzyme, LuxS/M16 peptidase-like"/>
    <property type="match status" value="2"/>
</dbReference>
<sequence>MTAQPTVPAPLASRPARPAAARPVPWRFPDVHRAELANGLTLHTCDRPGQEVLSIEIVVSVPLTLEPRELEGITGITARALAEGTPALPALDFIQELEHCGATLGAGAEHAGLRVTLDVPGSLAERALRLVIAALREPLLPHRAIGRLAKSQAAAHRRHLAEPERRASLEIHRALFDARDRRSRPALGDAETVLRVDRDAVAAFHARYVRPGATTVVVAGDLARFGVDPMLHRVLGDWDGDPYTPQVPPTPSIPHVPAVVLVDRPGAVQTRLVLGRVAPGSASPSWDAMLIGNHCLGGSINARLDRVLREGKGYTYGFHSRLVSVVDHSLAVVTGAVETSVTGAALTDIEEILRTIAQEDITACEHRAALAQIVDAAPLRYLVPADVAEEITLLVLDGRDPATLTEVFPHAAAVTAAEASAALRSAFPPRSVATVAVGCAARIEHELRERFDVPVTVLR</sequence>
<name>A0ABX6RT46_9ACTN</name>
<dbReference type="Pfam" id="PF05193">
    <property type="entry name" value="Peptidase_M16_C"/>
    <property type="match status" value="1"/>
</dbReference>
<protein>
    <submittedName>
        <fullName evidence="2">Insulinase family protein</fullName>
    </submittedName>
</protein>